<keyword evidence="3" id="KW-1185">Reference proteome</keyword>
<dbReference type="AlphaFoldDB" id="A0A2I0K4B4"/>
<gene>
    <name evidence="2" type="ORF">CRG98_016213</name>
</gene>
<feature type="region of interest" description="Disordered" evidence="1">
    <location>
        <begin position="1"/>
        <end position="31"/>
    </location>
</feature>
<evidence type="ECO:0000313" key="2">
    <source>
        <dbReference type="EMBL" id="PKI63385.1"/>
    </source>
</evidence>
<sequence length="190" mass="20335">MSGNSLNRSRGDLVGSGKPKEPLSLTPREVAESPSWLPRAMDGLLSPTQISLGSSIGPTVTVRINRFSCRPLVRLDPTPGSLSPRCLNLFIGYSEHTVYPITLDPSNLPALNLRVVKWQVATPSHVCPSHVPGKVDTPKPRCTGFAHTCPDELKFGCAQLGDSTGDPLVGTGSIPFACLHVYLSPSVHLF</sequence>
<dbReference type="Proteomes" id="UP000233551">
    <property type="component" value="Unassembled WGS sequence"/>
</dbReference>
<comment type="caution">
    <text evidence="2">The sequence shown here is derived from an EMBL/GenBank/DDBJ whole genome shotgun (WGS) entry which is preliminary data.</text>
</comment>
<accession>A0A2I0K4B4</accession>
<evidence type="ECO:0000313" key="3">
    <source>
        <dbReference type="Proteomes" id="UP000233551"/>
    </source>
</evidence>
<protein>
    <submittedName>
        <fullName evidence="2">Uncharacterized protein</fullName>
    </submittedName>
</protein>
<dbReference type="EMBL" id="PGOL01000890">
    <property type="protein sequence ID" value="PKI63385.1"/>
    <property type="molecule type" value="Genomic_DNA"/>
</dbReference>
<organism evidence="2 3">
    <name type="scientific">Punica granatum</name>
    <name type="common">Pomegranate</name>
    <dbReference type="NCBI Taxonomy" id="22663"/>
    <lineage>
        <taxon>Eukaryota</taxon>
        <taxon>Viridiplantae</taxon>
        <taxon>Streptophyta</taxon>
        <taxon>Embryophyta</taxon>
        <taxon>Tracheophyta</taxon>
        <taxon>Spermatophyta</taxon>
        <taxon>Magnoliopsida</taxon>
        <taxon>eudicotyledons</taxon>
        <taxon>Gunneridae</taxon>
        <taxon>Pentapetalae</taxon>
        <taxon>rosids</taxon>
        <taxon>malvids</taxon>
        <taxon>Myrtales</taxon>
        <taxon>Lythraceae</taxon>
        <taxon>Punica</taxon>
    </lineage>
</organism>
<evidence type="ECO:0000256" key="1">
    <source>
        <dbReference type="SAM" id="MobiDB-lite"/>
    </source>
</evidence>
<proteinExistence type="predicted"/>
<name>A0A2I0K4B4_PUNGR</name>
<reference evidence="2 3" key="1">
    <citation type="submission" date="2017-11" db="EMBL/GenBank/DDBJ databases">
        <title>De-novo sequencing of pomegranate (Punica granatum L.) genome.</title>
        <authorList>
            <person name="Akparov Z."/>
            <person name="Amiraslanov A."/>
            <person name="Hajiyeva S."/>
            <person name="Abbasov M."/>
            <person name="Kaur K."/>
            <person name="Hamwieh A."/>
            <person name="Solovyev V."/>
            <person name="Salamov A."/>
            <person name="Braich B."/>
            <person name="Kosarev P."/>
            <person name="Mahmoud A."/>
            <person name="Hajiyev E."/>
            <person name="Babayeva S."/>
            <person name="Izzatullayeva V."/>
            <person name="Mammadov A."/>
            <person name="Mammadov A."/>
            <person name="Sharifova S."/>
            <person name="Ojaghi J."/>
            <person name="Eynullazada K."/>
            <person name="Bayramov B."/>
            <person name="Abdulazimova A."/>
            <person name="Shahmuradov I."/>
        </authorList>
    </citation>
    <scope>NUCLEOTIDE SEQUENCE [LARGE SCALE GENOMIC DNA]</scope>
    <source>
        <strain evidence="3">cv. AG2017</strain>
        <tissue evidence="2">Leaf</tissue>
    </source>
</reference>